<proteinExistence type="predicted"/>
<evidence type="ECO:0000313" key="3">
    <source>
        <dbReference type="Proteomes" id="UP000002358"/>
    </source>
</evidence>
<protein>
    <submittedName>
        <fullName evidence="2">Uncharacterized protein</fullName>
    </submittedName>
</protein>
<dbReference type="EnsemblMetazoa" id="XM_031927468">
    <property type="protein sequence ID" value="XP_031783328"/>
    <property type="gene ID" value="LOC100117520"/>
</dbReference>
<sequence length="202" mass="23401">MVRKCQRKRLFEISHYFFYPRPIVLELEKTRQSKLTYVGYSMGTTLSYMLLSTKPEYNEKINLLISLAPVAYFSMPISSNIDFLIRTVLTIGYVKYEILPQSVYGAQFAKENCHNFSFINPCTAFLQNFASDISDLNDTTIQNILIIQLVHPIILSNIIYNFLNQTILFRNMIMDVAAFSNLVKIRSNIISERHQSTMMPSI</sequence>
<keyword evidence="3" id="KW-1185">Reference proteome</keyword>
<dbReference type="AlphaFoldDB" id="A0A7M7QAB1"/>
<keyword evidence="1" id="KW-1133">Transmembrane helix</keyword>
<dbReference type="Proteomes" id="UP000002358">
    <property type="component" value="Chromosome 3"/>
</dbReference>
<keyword evidence="1" id="KW-0472">Membrane</keyword>
<reference evidence="2" key="1">
    <citation type="submission" date="2021-01" db="UniProtKB">
        <authorList>
            <consortium name="EnsemblMetazoa"/>
        </authorList>
    </citation>
    <scope>IDENTIFICATION</scope>
</reference>
<organism evidence="2 3">
    <name type="scientific">Nasonia vitripennis</name>
    <name type="common">Parasitic wasp</name>
    <dbReference type="NCBI Taxonomy" id="7425"/>
    <lineage>
        <taxon>Eukaryota</taxon>
        <taxon>Metazoa</taxon>
        <taxon>Ecdysozoa</taxon>
        <taxon>Arthropoda</taxon>
        <taxon>Hexapoda</taxon>
        <taxon>Insecta</taxon>
        <taxon>Pterygota</taxon>
        <taxon>Neoptera</taxon>
        <taxon>Endopterygota</taxon>
        <taxon>Hymenoptera</taxon>
        <taxon>Apocrita</taxon>
        <taxon>Proctotrupomorpha</taxon>
        <taxon>Chalcidoidea</taxon>
        <taxon>Pteromalidae</taxon>
        <taxon>Pteromalinae</taxon>
        <taxon>Nasonia</taxon>
    </lineage>
</organism>
<feature type="transmembrane region" description="Helical" evidence="1">
    <location>
        <begin position="63"/>
        <end position="85"/>
    </location>
</feature>
<dbReference type="RefSeq" id="XP_031783328.1">
    <property type="nucleotide sequence ID" value="XM_031927468.1"/>
</dbReference>
<name>A0A7M7QAB1_NASVI</name>
<dbReference type="GeneID" id="100117520"/>
<dbReference type="SUPFAM" id="SSF53474">
    <property type="entry name" value="alpha/beta-Hydrolases"/>
    <property type="match status" value="1"/>
</dbReference>
<evidence type="ECO:0000256" key="1">
    <source>
        <dbReference type="SAM" id="Phobius"/>
    </source>
</evidence>
<dbReference type="KEGG" id="nvi:100117520"/>
<accession>A0A7M7QAB1</accession>
<dbReference type="Gene3D" id="3.40.50.1820">
    <property type="entry name" value="alpha/beta hydrolase"/>
    <property type="match status" value="1"/>
</dbReference>
<evidence type="ECO:0000313" key="2">
    <source>
        <dbReference type="EnsemblMetazoa" id="XP_031783328"/>
    </source>
</evidence>
<dbReference type="InterPro" id="IPR029058">
    <property type="entry name" value="AB_hydrolase_fold"/>
</dbReference>
<keyword evidence="1" id="KW-0812">Transmembrane</keyword>
<dbReference type="PANTHER" id="PTHR11005">
    <property type="entry name" value="LYSOSOMAL ACID LIPASE-RELATED"/>
    <property type="match status" value="1"/>
</dbReference>